<evidence type="ECO:0000313" key="1">
    <source>
        <dbReference type="EMBL" id="MFC7460313.1"/>
    </source>
</evidence>
<evidence type="ECO:0000313" key="2">
    <source>
        <dbReference type="Proteomes" id="UP001596457"/>
    </source>
</evidence>
<keyword evidence="2" id="KW-1185">Reference proteome</keyword>
<organism evidence="1 2">
    <name type="scientific">Hydrogenophaga defluvii</name>
    <dbReference type="NCBI Taxonomy" id="249410"/>
    <lineage>
        <taxon>Bacteria</taxon>
        <taxon>Pseudomonadati</taxon>
        <taxon>Pseudomonadota</taxon>
        <taxon>Betaproteobacteria</taxon>
        <taxon>Burkholderiales</taxon>
        <taxon>Comamonadaceae</taxon>
        <taxon>Hydrogenophaga</taxon>
    </lineage>
</organism>
<accession>A0ABW2SA61</accession>
<name>A0ABW2SA61_9BURK</name>
<dbReference type="EMBL" id="JBHTBZ010000016">
    <property type="protein sequence ID" value="MFC7460313.1"/>
    <property type="molecule type" value="Genomic_DNA"/>
</dbReference>
<sequence length="207" mass="22832">MDAFKSHFLDSYLANGLGSLSKRDIEVLLIYLLDEYGLVDGKPLKALSNQSVSILLKAPNSRIKALRYEATLKYTPNNEDLAKSRLLEVIAKSQLDSDKRRIGLIIEDSFTRNWLQGHMKDHGLVFDGSFNSEVVRADADQICNVLLSIYDEQSVNTFREKIAQLRQSESKLSFPDVKKDFLKGAIGGLGKAAVGITVKGLVSLAGG</sequence>
<dbReference type="Proteomes" id="UP001596457">
    <property type="component" value="Unassembled WGS sequence"/>
</dbReference>
<proteinExistence type="predicted"/>
<gene>
    <name evidence="1" type="ORF">ACFQU0_07700</name>
</gene>
<comment type="caution">
    <text evidence="1">The sequence shown here is derived from an EMBL/GenBank/DDBJ whole genome shotgun (WGS) entry which is preliminary data.</text>
</comment>
<reference evidence="2" key="1">
    <citation type="journal article" date="2019" name="Int. J. Syst. Evol. Microbiol.">
        <title>The Global Catalogue of Microorganisms (GCM) 10K type strain sequencing project: providing services to taxonomists for standard genome sequencing and annotation.</title>
        <authorList>
            <consortium name="The Broad Institute Genomics Platform"/>
            <consortium name="The Broad Institute Genome Sequencing Center for Infectious Disease"/>
            <person name="Wu L."/>
            <person name="Ma J."/>
        </authorList>
    </citation>
    <scope>NUCLEOTIDE SEQUENCE [LARGE SCALE GENOMIC DNA]</scope>
    <source>
        <strain evidence="2">CCUG 53903</strain>
    </source>
</reference>
<protein>
    <submittedName>
        <fullName evidence="1">Uncharacterized protein</fullName>
    </submittedName>
</protein>